<keyword evidence="3" id="KW-1185">Reference proteome</keyword>
<protein>
    <submittedName>
        <fullName evidence="2">Uncharacterized protein</fullName>
    </submittedName>
</protein>
<sequence>MEAKSFNLLSEEYDDIEYLELFGSEYLALDSEYQTEVSLQKIAKIESPRATMKAKAKYEREVAAKLTKYSLEPTYNIPASVRAIPTQPIKPDAAVNKINQPTTSTAEFNRTTSAGKQTTGASEVSISQPPTTEEDTPPVKSNNQRRREKYKENRKHIRQQRKLKK</sequence>
<feature type="region of interest" description="Disordered" evidence="1">
    <location>
        <begin position="86"/>
        <end position="165"/>
    </location>
</feature>
<name>A0AAV0Y0Y7_9HEMI</name>
<accession>A0AAV0Y0Y7</accession>
<feature type="compositionally biased region" description="Basic residues" evidence="1">
    <location>
        <begin position="143"/>
        <end position="165"/>
    </location>
</feature>
<proteinExistence type="predicted"/>
<evidence type="ECO:0000313" key="2">
    <source>
        <dbReference type="EMBL" id="CAI6374475.1"/>
    </source>
</evidence>
<dbReference type="EMBL" id="CARXXK010001214">
    <property type="protein sequence ID" value="CAI6374475.1"/>
    <property type="molecule type" value="Genomic_DNA"/>
</dbReference>
<dbReference type="AlphaFoldDB" id="A0AAV0Y0Y7"/>
<organism evidence="2 3">
    <name type="scientific">Macrosiphum euphorbiae</name>
    <name type="common">potato aphid</name>
    <dbReference type="NCBI Taxonomy" id="13131"/>
    <lineage>
        <taxon>Eukaryota</taxon>
        <taxon>Metazoa</taxon>
        <taxon>Ecdysozoa</taxon>
        <taxon>Arthropoda</taxon>
        <taxon>Hexapoda</taxon>
        <taxon>Insecta</taxon>
        <taxon>Pterygota</taxon>
        <taxon>Neoptera</taxon>
        <taxon>Paraneoptera</taxon>
        <taxon>Hemiptera</taxon>
        <taxon>Sternorrhyncha</taxon>
        <taxon>Aphidomorpha</taxon>
        <taxon>Aphidoidea</taxon>
        <taxon>Aphididae</taxon>
        <taxon>Macrosiphini</taxon>
        <taxon>Macrosiphum</taxon>
    </lineage>
</organism>
<feature type="compositionally biased region" description="Polar residues" evidence="1">
    <location>
        <begin position="97"/>
        <end position="131"/>
    </location>
</feature>
<gene>
    <name evidence="2" type="ORF">MEUPH1_LOCUS28102</name>
</gene>
<evidence type="ECO:0000256" key="1">
    <source>
        <dbReference type="SAM" id="MobiDB-lite"/>
    </source>
</evidence>
<evidence type="ECO:0000313" key="3">
    <source>
        <dbReference type="Proteomes" id="UP001160148"/>
    </source>
</evidence>
<reference evidence="2 3" key="1">
    <citation type="submission" date="2023-01" db="EMBL/GenBank/DDBJ databases">
        <authorList>
            <person name="Whitehead M."/>
        </authorList>
    </citation>
    <scope>NUCLEOTIDE SEQUENCE [LARGE SCALE GENOMIC DNA]</scope>
</reference>
<dbReference type="Proteomes" id="UP001160148">
    <property type="component" value="Unassembled WGS sequence"/>
</dbReference>
<comment type="caution">
    <text evidence="2">The sequence shown here is derived from an EMBL/GenBank/DDBJ whole genome shotgun (WGS) entry which is preliminary data.</text>
</comment>